<evidence type="ECO:0000313" key="2">
    <source>
        <dbReference type="Proteomes" id="UP000318571"/>
    </source>
</evidence>
<proteinExistence type="predicted"/>
<gene>
    <name evidence="1" type="ORF">TCAL_04962</name>
</gene>
<accession>A0A553PBB4</accession>
<evidence type="ECO:0000313" key="1">
    <source>
        <dbReference type="EMBL" id="TRY74966.1"/>
    </source>
</evidence>
<keyword evidence="2" id="KW-1185">Reference proteome</keyword>
<reference evidence="1 2" key="1">
    <citation type="journal article" date="2018" name="Nat. Ecol. Evol.">
        <title>Genomic signatures of mitonuclear coevolution across populations of Tigriopus californicus.</title>
        <authorList>
            <person name="Barreto F.S."/>
            <person name="Watson E.T."/>
            <person name="Lima T.G."/>
            <person name="Willett C.S."/>
            <person name="Edmands S."/>
            <person name="Li W."/>
            <person name="Burton R.S."/>
        </authorList>
    </citation>
    <scope>NUCLEOTIDE SEQUENCE [LARGE SCALE GENOMIC DNA]</scope>
    <source>
        <strain evidence="1 2">San Diego</strain>
    </source>
</reference>
<dbReference type="EMBL" id="VCGU01000005">
    <property type="protein sequence ID" value="TRY74966.1"/>
    <property type="molecule type" value="Genomic_DNA"/>
</dbReference>
<protein>
    <submittedName>
        <fullName evidence="1">Uncharacterized protein</fullName>
    </submittedName>
</protein>
<dbReference type="Proteomes" id="UP000318571">
    <property type="component" value="Chromosome 2"/>
</dbReference>
<comment type="caution">
    <text evidence="1">The sequence shown here is derived from an EMBL/GenBank/DDBJ whole genome shotgun (WGS) entry which is preliminary data.</text>
</comment>
<name>A0A553PBB4_TIGCA</name>
<dbReference type="AlphaFoldDB" id="A0A553PBB4"/>
<sequence length="61" mass="7079">MEKGPIESQLRMCTRPSLRLHKPCYPSSIAALNHGSERDRQIYMRLTSNGRRQHANFEATH</sequence>
<organism evidence="1 2">
    <name type="scientific">Tigriopus californicus</name>
    <name type="common">Marine copepod</name>
    <dbReference type="NCBI Taxonomy" id="6832"/>
    <lineage>
        <taxon>Eukaryota</taxon>
        <taxon>Metazoa</taxon>
        <taxon>Ecdysozoa</taxon>
        <taxon>Arthropoda</taxon>
        <taxon>Crustacea</taxon>
        <taxon>Multicrustacea</taxon>
        <taxon>Hexanauplia</taxon>
        <taxon>Copepoda</taxon>
        <taxon>Harpacticoida</taxon>
        <taxon>Harpacticidae</taxon>
        <taxon>Tigriopus</taxon>
    </lineage>
</organism>